<comment type="subcellular location">
    <subcellularLocation>
        <location evidence="1">Cell outer membrane</location>
        <topology evidence="1">Multi-pass membrane protein</topology>
    </subcellularLocation>
</comment>
<evidence type="ECO:0000259" key="13">
    <source>
        <dbReference type="Pfam" id="PF07715"/>
    </source>
</evidence>
<keyword evidence="4" id="KW-0812">Transmembrane</keyword>
<evidence type="ECO:0000256" key="5">
    <source>
        <dbReference type="ARBA" id="ARBA00022729"/>
    </source>
</evidence>
<keyword evidence="8" id="KW-0675">Receptor</keyword>
<dbReference type="Pfam" id="PF07715">
    <property type="entry name" value="Plug"/>
    <property type="match status" value="1"/>
</dbReference>
<dbReference type="Gene3D" id="2.170.130.10">
    <property type="entry name" value="TonB-dependent receptor, plug domain"/>
    <property type="match status" value="1"/>
</dbReference>
<dbReference type="PANTHER" id="PTHR30069">
    <property type="entry name" value="TONB-DEPENDENT OUTER MEMBRANE RECEPTOR"/>
    <property type="match status" value="1"/>
</dbReference>
<sequence length="1041" mass="115015">MRQFLIHIFFLALTLSGISARAQQTVSGVVKDAYGGAPLEGVVVNLVGSKGVSDFTDTDGRFSLPISSKDEVALEFAFADYRTRRVFLHGCSEVNISLVGVDRPAKGEQTVKTEAGSQLRRDLSGSSVTLTGDQIRERGYLSLDKALQGMVPGMLVESHSGASATGGMMTIRGTSGMSTTAKPLIVLDGVIYETNTGGLSAVEGYTYNPLANIRLRDVEQVTVVKDGMAGIYGSLASNGVIYVYTSESNVKKTRVDFSANLGWIQAPRTVPVLDAKGFRSFALEQALGSGLSYSQVENEFPYLVEKAEGEDRYRYGQDTDWQDLVYRNGMMSAYSANIEGGDNIASYNLSVGYNKNEDVVENTDYESFDFRMNARIQMLKSLVVRPQVSLSKVTANIRPEGLNGTTNPTFSATLKSPLMGVYKRSEKGIELPFYDEVGGFGMSNPVSLVDNGVGLHENFRVRAGLKATQRIYEDLDLDVDLTADLFNLDEGSFVPRTGGVPQLEGQAKSVMQNSQKQFYSILGEARLRYAKTIANRHNVGVQAGTRIRTNRLEEELATDINSPSDKFTVIGRGDGNYRQLKPENGNWNMASFYGRAKYSYLDKYYLDAGVNMDISSRFTKSNRMAYFPFASAAWRVSAEPFLASAKWLDDFKIRASYGFTGNDDIGYYSSGFYYVARPYFNISGLVRGGIPNTDLKWEVSKQLDLGVDFTLFDNRVRITADYYKTTTEDLITAQQLDTFYGTNLLLSNSGSLENTGFELAVNVDVYRGKDFSLDLGASVATNENKVVELGDNASLGADGVRFLQTQIEGGEIISREGDPINTFYGYKTAGVIATAQEAERLNLRDRHDRPFKAGDMAFVDLNGDNVIDESDKTDIGSPLPEFFGAFTANARYKKLSLNLVFDYAYGHEIFNYKRKTLESMVGYANQSEAVGRRWKEDGQVTDIPKASFGDPAGNARFSDRWIEDGSFLRLRNVAVSYDFDIRNKLIRSLRAYVSASNIFTLTEYLGQSPDVSYSNDVMQRGVDYGRLPQLRSVMMGVKLGI</sequence>
<dbReference type="RefSeq" id="WP_338392118.1">
    <property type="nucleotide sequence ID" value="NZ_AP025314.1"/>
</dbReference>
<evidence type="ECO:0000256" key="11">
    <source>
        <dbReference type="SAM" id="SignalP"/>
    </source>
</evidence>
<feature type="signal peptide" evidence="11">
    <location>
        <begin position="1"/>
        <end position="22"/>
    </location>
</feature>
<dbReference type="InterPro" id="IPR000531">
    <property type="entry name" value="Beta-barrel_TonB"/>
</dbReference>
<evidence type="ECO:0000256" key="2">
    <source>
        <dbReference type="ARBA" id="ARBA00022448"/>
    </source>
</evidence>
<dbReference type="InterPro" id="IPR023996">
    <property type="entry name" value="TonB-dep_OMP_SusC/RagA"/>
</dbReference>
<dbReference type="InterPro" id="IPR036942">
    <property type="entry name" value="Beta-barrel_TonB_sf"/>
</dbReference>
<dbReference type="GO" id="GO:0044718">
    <property type="term" value="P:siderophore transmembrane transport"/>
    <property type="evidence" value="ECO:0007669"/>
    <property type="project" value="TreeGrafter"/>
</dbReference>
<dbReference type="PANTHER" id="PTHR30069:SF29">
    <property type="entry name" value="HEMOGLOBIN AND HEMOGLOBIN-HAPTOGLOBIN-BINDING PROTEIN 1-RELATED"/>
    <property type="match status" value="1"/>
</dbReference>
<keyword evidence="3" id="KW-1134">Transmembrane beta strand</keyword>
<dbReference type="AlphaFoldDB" id="A0AAU9CK70"/>
<dbReference type="InterPro" id="IPR037066">
    <property type="entry name" value="Plug_dom_sf"/>
</dbReference>
<feature type="chain" id="PRO_5043358729" evidence="11">
    <location>
        <begin position="23"/>
        <end position="1041"/>
    </location>
</feature>
<evidence type="ECO:0000256" key="1">
    <source>
        <dbReference type="ARBA" id="ARBA00004571"/>
    </source>
</evidence>
<dbReference type="EMBL" id="AP025314">
    <property type="protein sequence ID" value="BDD10573.1"/>
    <property type="molecule type" value="Genomic_DNA"/>
</dbReference>
<proteinExistence type="inferred from homology"/>
<feature type="domain" description="TonB-dependent receptor plug" evidence="13">
    <location>
        <begin position="121"/>
        <end position="240"/>
    </location>
</feature>
<dbReference type="Pfam" id="PF00593">
    <property type="entry name" value="TonB_dep_Rec_b-barrel"/>
    <property type="match status" value="1"/>
</dbReference>
<keyword evidence="9" id="KW-0998">Cell outer membrane</keyword>
<reference evidence="14 15" key="1">
    <citation type="submission" date="2021-12" db="EMBL/GenBank/DDBJ databases">
        <title>Genome sequencing of bacteria with rrn-lacking chromosome and rrn-plasmid.</title>
        <authorList>
            <person name="Anda M."/>
            <person name="Iwasaki W."/>
        </authorList>
    </citation>
    <scope>NUCLEOTIDE SEQUENCE [LARGE SCALE GENOMIC DNA]</scope>
    <source>
        <strain evidence="14 15">DSM 100852</strain>
    </source>
</reference>
<gene>
    <name evidence="14" type="ORF">FUAX_30050</name>
</gene>
<keyword evidence="6 10" id="KW-0798">TonB box</keyword>
<keyword evidence="2" id="KW-0813">Transport</keyword>
<accession>A0AAU9CK70</accession>
<dbReference type="GO" id="GO:0015344">
    <property type="term" value="F:siderophore uptake transmembrane transporter activity"/>
    <property type="evidence" value="ECO:0007669"/>
    <property type="project" value="TreeGrafter"/>
</dbReference>
<evidence type="ECO:0000256" key="7">
    <source>
        <dbReference type="ARBA" id="ARBA00023136"/>
    </source>
</evidence>
<organism evidence="14 15">
    <name type="scientific">Fulvitalea axinellae</name>
    <dbReference type="NCBI Taxonomy" id="1182444"/>
    <lineage>
        <taxon>Bacteria</taxon>
        <taxon>Pseudomonadati</taxon>
        <taxon>Bacteroidota</taxon>
        <taxon>Cytophagia</taxon>
        <taxon>Cytophagales</taxon>
        <taxon>Persicobacteraceae</taxon>
        <taxon>Fulvitalea</taxon>
    </lineage>
</organism>
<dbReference type="GO" id="GO:0009279">
    <property type="term" value="C:cell outer membrane"/>
    <property type="evidence" value="ECO:0007669"/>
    <property type="project" value="UniProtKB-SubCell"/>
</dbReference>
<dbReference type="SUPFAM" id="SSF49464">
    <property type="entry name" value="Carboxypeptidase regulatory domain-like"/>
    <property type="match status" value="1"/>
</dbReference>
<feature type="domain" description="TonB-dependent receptor-like beta-barrel" evidence="12">
    <location>
        <begin position="458"/>
        <end position="790"/>
    </location>
</feature>
<evidence type="ECO:0000256" key="9">
    <source>
        <dbReference type="ARBA" id="ARBA00023237"/>
    </source>
</evidence>
<dbReference type="InterPro" id="IPR012910">
    <property type="entry name" value="Plug_dom"/>
</dbReference>
<name>A0AAU9CK70_9BACT</name>
<comment type="similarity">
    <text evidence="10">Belongs to the TonB-dependent receptor family.</text>
</comment>
<evidence type="ECO:0000256" key="4">
    <source>
        <dbReference type="ARBA" id="ARBA00022692"/>
    </source>
</evidence>
<dbReference type="SUPFAM" id="SSF56935">
    <property type="entry name" value="Porins"/>
    <property type="match status" value="1"/>
</dbReference>
<evidence type="ECO:0000259" key="12">
    <source>
        <dbReference type="Pfam" id="PF00593"/>
    </source>
</evidence>
<dbReference type="InterPro" id="IPR008969">
    <property type="entry name" value="CarboxyPept-like_regulatory"/>
</dbReference>
<evidence type="ECO:0000256" key="6">
    <source>
        <dbReference type="ARBA" id="ARBA00023077"/>
    </source>
</evidence>
<dbReference type="InterPro" id="IPR039426">
    <property type="entry name" value="TonB-dep_rcpt-like"/>
</dbReference>
<keyword evidence="15" id="KW-1185">Reference proteome</keyword>
<evidence type="ECO:0000313" key="15">
    <source>
        <dbReference type="Proteomes" id="UP001348817"/>
    </source>
</evidence>
<evidence type="ECO:0000313" key="14">
    <source>
        <dbReference type="EMBL" id="BDD10573.1"/>
    </source>
</evidence>
<keyword evidence="7 10" id="KW-0472">Membrane</keyword>
<dbReference type="KEGG" id="fax:FUAX_30050"/>
<protein>
    <submittedName>
        <fullName evidence="14">SusC/RagA family TonB-linked outer membrane protein</fullName>
    </submittedName>
</protein>
<evidence type="ECO:0000256" key="10">
    <source>
        <dbReference type="RuleBase" id="RU003357"/>
    </source>
</evidence>
<evidence type="ECO:0000256" key="8">
    <source>
        <dbReference type="ARBA" id="ARBA00023170"/>
    </source>
</evidence>
<keyword evidence="5 11" id="KW-0732">Signal</keyword>
<dbReference type="Gene3D" id="2.40.170.20">
    <property type="entry name" value="TonB-dependent receptor, beta-barrel domain"/>
    <property type="match status" value="1"/>
</dbReference>
<dbReference type="NCBIfam" id="TIGR04056">
    <property type="entry name" value="OMP_RagA_SusC"/>
    <property type="match status" value="1"/>
</dbReference>
<dbReference type="Proteomes" id="UP001348817">
    <property type="component" value="Chromosome"/>
</dbReference>
<evidence type="ECO:0000256" key="3">
    <source>
        <dbReference type="ARBA" id="ARBA00022452"/>
    </source>
</evidence>